<dbReference type="OMA" id="MNNHDVP"/>
<dbReference type="Gene3D" id="3.20.20.80">
    <property type="entry name" value="Glycosidases"/>
    <property type="match status" value="1"/>
</dbReference>
<dbReference type="FunFam" id="3.20.20.80:FF:000087">
    <property type="entry name" value="Oligo-1,6-glucosidase IMA1"/>
    <property type="match status" value="1"/>
</dbReference>
<dbReference type="GO" id="GO:0004556">
    <property type="term" value="F:alpha-amylase activity"/>
    <property type="evidence" value="ECO:0007669"/>
    <property type="project" value="TreeGrafter"/>
</dbReference>
<keyword evidence="5" id="KW-0326">Glycosidase</keyword>
<dbReference type="InterPro" id="IPR006047">
    <property type="entry name" value="GH13_cat_dom"/>
</dbReference>
<dbReference type="PANTHER" id="PTHR10357:SF179">
    <property type="entry name" value="NEUTRAL AND BASIC AMINO ACID TRANSPORT PROTEIN RBAT"/>
    <property type="match status" value="1"/>
</dbReference>
<dbReference type="InterPro" id="IPR045857">
    <property type="entry name" value="O16G_dom_2"/>
</dbReference>
<dbReference type="SUPFAM" id="SSF51011">
    <property type="entry name" value="Glycosyl hydrolase domain"/>
    <property type="match status" value="1"/>
</dbReference>
<dbReference type="STRING" id="52586.A0A0B1PE06"/>
<dbReference type="FunFam" id="3.20.20.80:FF:000064">
    <property type="entry name" value="Oligo-1,6-glucosidase"/>
    <property type="match status" value="1"/>
</dbReference>
<dbReference type="EC" id="3.2.1.20" evidence="3"/>
<feature type="domain" description="Glycosyl hydrolase family 13 catalytic" evidence="9">
    <location>
        <begin position="17"/>
        <end position="433"/>
    </location>
</feature>
<evidence type="ECO:0000256" key="3">
    <source>
        <dbReference type="ARBA" id="ARBA00012741"/>
    </source>
</evidence>
<dbReference type="GO" id="GO:0033934">
    <property type="term" value="F:glucan 1,4-alpha-maltotriohydrolase activity"/>
    <property type="evidence" value="ECO:0007669"/>
    <property type="project" value="TreeGrafter"/>
</dbReference>
<dbReference type="CDD" id="cd11333">
    <property type="entry name" value="AmyAc_SI_OligoGlu_DGase"/>
    <property type="match status" value="1"/>
</dbReference>
<evidence type="ECO:0000256" key="7">
    <source>
        <dbReference type="ARBA" id="ARBA00041343"/>
    </source>
</evidence>
<comment type="catalytic activity">
    <reaction evidence="1">
        <text>Hydrolysis of terminal, non-reducing (1-&gt;4)-linked alpha-D-glucose residues with release of alpha-D-glucose.</text>
        <dbReference type="EC" id="3.2.1.20"/>
    </reaction>
</comment>
<sequence length="570" mass="66542">MSCEKAQTWWKEGVVYQIYPASFKDSNDDGLGDLPGILSKIDYLNDLGVDIVWICPMFKSPQHDMGYDVSDYQDVHAPYGTVKDVDEIIKACHDRGMKLILDLVINHTSDEHPWFKESRSSKDNPKRDWYIWRPARYTEDGQRIPPNNWRSFFSGSAWEWDETTQEYYLHLFAKQQPDINFENEETRKVLYENSITFWLEKGIDGFRVDSVNMYSKDPSYRDAPIINKGFVQPAYDLFCNGPSCHAYLKEMGAIMKKYGALTVGELPFTPDFEKVLEYIKAENEELSIVFQFDFVDLGHGSKIKFQFEPWKLPEMKRIISNMQRFIEGTDAFTTTFCENHDQGRSISRFGSDAPEWRERSGKMLAMFMCALSGTIFIYQGQEIGMINAPKDWDITYYKDIESQNHFKNMIDNGYSTPEEVMKNLQILARDHGRFPMQWDDSPFGGFSTREPWMSCHPCYKTINVASQARDPSSLLNFWKKMLVLRKKYKDLFIYGNFREFDVENENTFTFEKSGKAIVFLNFTDKEQSFQLPADRKWKFLIGNVEEKEQNVSSLLGYEGRIYIVADVSTT</sequence>
<dbReference type="SMART" id="SM00642">
    <property type="entry name" value="Aamy"/>
    <property type="match status" value="1"/>
</dbReference>
<dbReference type="FunFam" id="3.90.400.10:FF:000003">
    <property type="entry name" value="Probable alpha-glucosidase (Maltase)"/>
    <property type="match status" value="1"/>
</dbReference>
<gene>
    <name evidence="10" type="ORF">EV44_g5784</name>
</gene>
<evidence type="ECO:0000256" key="1">
    <source>
        <dbReference type="ARBA" id="ARBA00001657"/>
    </source>
</evidence>
<dbReference type="EMBL" id="JNVN01000653">
    <property type="protein sequence ID" value="KHJ34839.1"/>
    <property type="molecule type" value="Genomic_DNA"/>
</dbReference>
<dbReference type="InterPro" id="IPR017853">
    <property type="entry name" value="GH"/>
</dbReference>
<reference evidence="10 11" key="1">
    <citation type="journal article" date="2014" name="BMC Genomics">
        <title>Adaptive genomic structural variation in the grape powdery mildew pathogen, Erysiphe necator.</title>
        <authorList>
            <person name="Jones L."/>
            <person name="Riaz S."/>
            <person name="Morales-Cruz A."/>
            <person name="Amrine K.C."/>
            <person name="McGuire B."/>
            <person name="Gubler W.D."/>
            <person name="Walker M.A."/>
            <person name="Cantu D."/>
        </authorList>
    </citation>
    <scope>NUCLEOTIDE SEQUENCE [LARGE SCALE GENOMIC DNA]</scope>
    <source>
        <strain evidence="11">c</strain>
    </source>
</reference>
<dbReference type="AlphaFoldDB" id="A0A0B1PE06"/>
<keyword evidence="6" id="KW-0462">Maltose metabolism</keyword>
<dbReference type="Pfam" id="PF00128">
    <property type="entry name" value="Alpha-amylase"/>
    <property type="match status" value="1"/>
</dbReference>
<keyword evidence="4" id="KW-0378">Hydrolase</keyword>
<evidence type="ECO:0000259" key="9">
    <source>
        <dbReference type="SMART" id="SM00642"/>
    </source>
</evidence>
<comment type="caution">
    <text evidence="10">The sequence shown here is derived from an EMBL/GenBank/DDBJ whole genome shotgun (WGS) entry which is preliminary data.</text>
</comment>
<organism evidence="10 11">
    <name type="scientific">Uncinula necator</name>
    <name type="common">Grape powdery mildew</name>
    <dbReference type="NCBI Taxonomy" id="52586"/>
    <lineage>
        <taxon>Eukaryota</taxon>
        <taxon>Fungi</taxon>
        <taxon>Dikarya</taxon>
        <taxon>Ascomycota</taxon>
        <taxon>Pezizomycotina</taxon>
        <taxon>Leotiomycetes</taxon>
        <taxon>Erysiphales</taxon>
        <taxon>Erysiphaceae</taxon>
        <taxon>Erysiphe</taxon>
    </lineage>
</organism>
<comment type="similarity">
    <text evidence="2">Belongs to the glycosyl hydrolase 13 family.</text>
</comment>
<dbReference type="GO" id="GO:0004558">
    <property type="term" value="F:alpha-1,4-glucosidase activity"/>
    <property type="evidence" value="ECO:0007669"/>
    <property type="project" value="UniProtKB-EC"/>
</dbReference>
<name>A0A0B1PE06_UNCNE</name>
<evidence type="ECO:0000256" key="6">
    <source>
        <dbReference type="ARBA" id="ARBA00026248"/>
    </source>
</evidence>
<protein>
    <recommendedName>
        <fullName evidence="8">Alpha-glucosidase</fullName>
        <ecNumber evidence="3">3.2.1.20</ecNumber>
    </recommendedName>
    <alternativeName>
        <fullName evidence="7">Maltase</fullName>
    </alternativeName>
</protein>
<accession>A0A0B1PE06</accession>
<dbReference type="PANTHER" id="PTHR10357">
    <property type="entry name" value="ALPHA-AMYLASE FAMILY MEMBER"/>
    <property type="match status" value="1"/>
</dbReference>
<dbReference type="GO" id="GO:0005987">
    <property type="term" value="P:sucrose catabolic process"/>
    <property type="evidence" value="ECO:0007669"/>
    <property type="project" value="TreeGrafter"/>
</dbReference>
<dbReference type="Gene3D" id="3.90.400.10">
    <property type="entry name" value="Oligo-1,6-glucosidase, Domain 2"/>
    <property type="match status" value="1"/>
</dbReference>
<evidence type="ECO:0000313" key="11">
    <source>
        <dbReference type="Proteomes" id="UP000030854"/>
    </source>
</evidence>
<dbReference type="GO" id="GO:0004574">
    <property type="term" value="F:oligo-1,6-glucosidase activity"/>
    <property type="evidence" value="ECO:0007669"/>
    <property type="project" value="TreeGrafter"/>
</dbReference>
<keyword evidence="11" id="KW-1185">Reference proteome</keyword>
<evidence type="ECO:0000256" key="8">
    <source>
        <dbReference type="ARBA" id="ARBA00073730"/>
    </source>
</evidence>
<dbReference type="InterPro" id="IPR013780">
    <property type="entry name" value="Glyco_hydro_b"/>
</dbReference>
<evidence type="ECO:0000256" key="5">
    <source>
        <dbReference type="ARBA" id="ARBA00023295"/>
    </source>
</evidence>
<evidence type="ECO:0000256" key="4">
    <source>
        <dbReference type="ARBA" id="ARBA00022801"/>
    </source>
</evidence>
<evidence type="ECO:0000256" key="2">
    <source>
        <dbReference type="ARBA" id="ARBA00008061"/>
    </source>
</evidence>
<dbReference type="SUPFAM" id="SSF51445">
    <property type="entry name" value="(Trans)glycosidases"/>
    <property type="match status" value="1"/>
</dbReference>
<dbReference type="GO" id="GO:0000025">
    <property type="term" value="P:maltose catabolic process"/>
    <property type="evidence" value="ECO:0007669"/>
    <property type="project" value="TreeGrafter"/>
</dbReference>
<dbReference type="HOGENOM" id="CLU_006462_1_2_1"/>
<dbReference type="GO" id="GO:0004575">
    <property type="term" value="F:sucrose alpha-glucosidase activity"/>
    <property type="evidence" value="ECO:0007669"/>
    <property type="project" value="TreeGrafter"/>
</dbReference>
<dbReference type="Proteomes" id="UP000030854">
    <property type="component" value="Unassembled WGS sequence"/>
</dbReference>
<dbReference type="Gene3D" id="2.60.40.1180">
    <property type="entry name" value="Golgi alpha-mannosidase II"/>
    <property type="match status" value="1"/>
</dbReference>
<proteinExistence type="inferred from homology"/>
<evidence type="ECO:0000313" key="10">
    <source>
        <dbReference type="EMBL" id="KHJ34839.1"/>
    </source>
</evidence>